<keyword evidence="1" id="KW-0472">Membrane</keyword>
<dbReference type="AlphaFoldDB" id="A0A7V7QL29"/>
<evidence type="ECO:0000313" key="2">
    <source>
        <dbReference type="EMBL" id="KAB1438343.1"/>
    </source>
</evidence>
<dbReference type="InterPro" id="IPR025699">
    <property type="entry name" value="ABC2_memb-like"/>
</dbReference>
<dbReference type="RefSeq" id="WP_151145631.1">
    <property type="nucleotide sequence ID" value="NZ_WAGX01000005.1"/>
</dbReference>
<keyword evidence="1" id="KW-0812">Transmembrane</keyword>
<comment type="caution">
    <text evidence="2">The sequence shown here is derived from an EMBL/GenBank/DDBJ whole genome shotgun (WGS) entry which is preliminary data.</text>
</comment>
<keyword evidence="1" id="KW-1133">Transmembrane helix</keyword>
<proteinExistence type="predicted"/>
<protein>
    <submittedName>
        <fullName evidence="2">ABC-2 transporter permease</fullName>
    </submittedName>
</protein>
<feature type="transmembrane region" description="Helical" evidence="1">
    <location>
        <begin position="116"/>
        <end position="134"/>
    </location>
</feature>
<accession>A0A7V7QL29</accession>
<feature type="transmembrane region" description="Helical" evidence="1">
    <location>
        <begin position="176"/>
        <end position="199"/>
    </location>
</feature>
<reference evidence="2 3" key="2">
    <citation type="submission" date="2020-02" db="EMBL/GenBank/DDBJ databases">
        <title>Candidatus Galacturonibacter soehngenii shows hetero-acetogenic catabolism of galacturonic acid but lacks a canonical carbon monoxide dehydrogenase/acetyl-CoA synthase complex.</title>
        <authorList>
            <person name="Diender M."/>
            <person name="Stouten G.R."/>
            <person name="Petersen J.F."/>
            <person name="Nielsen P.H."/>
            <person name="Dueholm M.S."/>
            <person name="Pronk J.T."/>
            <person name="Van Loosdrecht M.C.M."/>
        </authorList>
    </citation>
    <scope>NUCLEOTIDE SEQUENCE [LARGE SCALE GENOMIC DNA]</scope>
    <source>
        <strain evidence="2">GalUA</strain>
    </source>
</reference>
<feature type="transmembrane region" description="Helical" evidence="1">
    <location>
        <begin position="21"/>
        <end position="36"/>
    </location>
</feature>
<dbReference type="Pfam" id="PF13346">
    <property type="entry name" value="ABC2_membrane_5"/>
    <property type="match status" value="1"/>
</dbReference>
<evidence type="ECO:0000313" key="3">
    <source>
        <dbReference type="Proteomes" id="UP000461768"/>
    </source>
</evidence>
<feature type="transmembrane region" description="Helical" evidence="1">
    <location>
        <begin position="146"/>
        <end position="164"/>
    </location>
</feature>
<evidence type="ECO:0000256" key="1">
    <source>
        <dbReference type="SAM" id="Phobius"/>
    </source>
</evidence>
<keyword evidence="3" id="KW-1185">Reference proteome</keyword>
<dbReference type="Proteomes" id="UP000461768">
    <property type="component" value="Unassembled WGS sequence"/>
</dbReference>
<name>A0A7V7QL29_9FIRM</name>
<organism evidence="2 3">
    <name type="scientific">Candidatus Galacturonatibacter soehngenii</name>
    <dbReference type="NCBI Taxonomy" id="2307010"/>
    <lineage>
        <taxon>Bacteria</taxon>
        <taxon>Bacillati</taxon>
        <taxon>Bacillota</taxon>
        <taxon>Clostridia</taxon>
        <taxon>Lachnospirales</taxon>
        <taxon>Lachnospiraceae</taxon>
        <taxon>Candidatus Galacturonatibacter</taxon>
    </lineage>
</organism>
<gene>
    <name evidence="2" type="ORF">F7O84_12405</name>
</gene>
<sequence>MLGLMKRDLLVMKHQFHKRDILIMGCLIIFSFWGLGEYAMPIVGASCLIVVSGYCNTISICDAKTRWDEYESILPITLKKRVIARYIVCMGMLLSMLVFLFFINIILSVYSKGMPFNFLLLEFFAAYMQMLIAVPISLNKGGEKSSYVLCVFLSIIAIICWGYKTLGYQLGRLIYIINRAISLNILLISIGVLGTIISYKISLKYKSHTV</sequence>
<reference evidence="2 3" key="1">
    <citation type="submission" date="2019-09" db="EMBL/GenBank/DDBJ databases">
        <authorList>
            <person name="Valk L.C."/>
        </authorList>
    </citation>
    <scope>NUCLEOTIDE SEQUENCE [LARGE SCALE GENOMIC DNA]</scope>
    <source>
        <strain evidence="2">GalUA</strain>
    </source>
</reference>
<feature type="transmembrane region" description="Helical" evidence="1">
    <location>
        <begin position="82"/>
        <end position="110"/>
    </location>
</feature>
<dbReference type="EMBL" id="WAGX01000005">
    <property type="protein sequence ID" value="KAB1438343.1"/>
    <property type="molecule type" value="Genomic_DNA"/>
</dbReference>